<feature type="signal peptide" evidence="1">
    <location>
        <begin position="1"/>
        <end position="19"/>
    </location>
</feature>
<keyword evidence="4" id="KW-1185">Reference proteome</keyword>
<evidence type="ECO:0000259" key="2">
    <source>
        <dbReference type="Pfam" id="PF14415"/>
    </source>
</evidence>
<reference evidence="3 4" key="1">
    <citation type="submission" date="2024-06" db="EMBL/GenBank/DDBJ databases">
        <authorList>
            <person name="Kim D.-U."/>
        </authorList>
    </citation>
    <scope>NUCLEOTIDE SEQUENCE [LARGE SCALE GENOMIC DNA]</scope>
    <source>
        <strain evidence="3 4">KACC15460</strain>
    </source>
</reference>
<proteinExistence type="predicted"/>
<organism evidence="3 4">
    <name type="scientific">Mesorhizobium shangrilense</name>
    <dbReference type="NCBI Taxonomy" id="460060"/>
    <lineage>
        <taxon>Bacteria</taxon>
        <taxon>Pseudomonadati</taxon>
        <taxon>Pseudomonadota</taxon>
        <taxon>Alphaproteobacteria</taxon>
        <taxon>Hyphomicrobiales</taxon>
        <taxon>Phyllobacteriaceae</taxon>
        <taxon>Mesorhizobium</taxon>
    </lineage>
</organism>
<dbReference type="InterPro" id="IPR025538">
    <property type="entry name" value="DUF4424"/>
</dbReference>
<protein>
    <submittedName>
        <fullName evidence="3">DUF4424 domain-containing protein</fullName>
    </submittedName>
</protein>
<dbReference type="Pfam" id="PF14415">
    <property type="entry name" value="DUF4424"/>
    <property type="match status" value="1"/>
</dbReference>
<evidence type="ECO:0000313" key="3">
    <source>
        <dbReference type="EMBL" id="MET2826134.1"/>
    </source>
</evidence>
<dbReference type="Proteomes" id="UP001548832">
    <property type="component" value="Unassembled WGS sequence"/>
</dbReference>
<evidence type="ECO:0000313" key="4">
    <source>
        <dbReference type="Proteomes" id="UP001548832"/>
    </source>
</evidence>
<dbReference type="RefSeq" id="WP_354458198.1">
    <property type="nucleotide sequence ID" value="NZ_JBEWSZ010000001.1"/>
</dbReference>
<accession>A0ABV2D7X0</accession>
<evidence type="ECO:0000256" key="1">
    <source>
        <dbReference type="SAM" id="SignalP"/>
    </source>
</evidence>
<sequence>MLRTVLAAGLMLCAAPALANDSTAELGTGGLILSRSDAVAMQSEDLYISPDKVTVDYVFHNNTDKDVDAIVAFPMPDIEGNPEEMPAIPNDPSDNFLGFEVTIDGAAVKPQLEQKVFALGVDISAELKAQNVPFYPFGDAARAALAKLPQAVADDWVNRGIIIEDSSDDGSGMKTVYSPFWQLRSTYWWRSNFPANADVRVSHRYKPSVGSSSTVSFFSDGKFQDPYTAYKTRYCMDSTFENAIRKAAKDDPDGYPKYYESRIAYILTTGGNWATGTIGKFKLTVDKGNAKNLVSFCGDNVRKVGPTTFEMTANDFYPEHDINILMLNPADSNGGSAN</sequence>
<comment type="caution">
    <text evidence="3">The sequence shown here is derived from an EMBL/GenBank/DDBJ whole genome shotgun (WGS) entry which is preliminary data.</text>
</comment>
<feature type="chain" id="PRO_5047497694" evidence="1">
    <location>
        <begin position="20"/>
        <end position="338"/>
    </location>
</feature>
<keyword evidence="1" id="KW-0732">Signal</keyword>
<feature type="domain" description="DUF4424" evidence="2">
    <location>
        <begin position="19"/>
        <end position="325"/>
    </location>
</feature>
<name>A0ABV2D7X0_9HYPH</name>
<dbReference type="Gene3D" id="2.60.40.3680">
    <property type="match status" value="2"/>
</dbReference>
<dbReference type="EMBL" id="JBEWSZ010000001">
    <property type="protein sequence ID" value="MET2826134.1"/>
    <property type="molecule type" value="Genomic_DNA"/>
</dbReference>
<gene>
    <name evidence="3" type="ORF">ABVQ20_04000</name>
</gene>